<evidence type="ECO:0000313" key="1">
    <source>
        <dbReference type="EMBL" id="VDN46958.1"/>
    </source>
</evidence>
<sequence length="481" mass="54886">MKINFEEPAQLVRPGTFIQENHYYHKVVNAQISPLVLFFLNMDTDRIIERYCHLNPRVDSDALTQFLNYRPNHIQWSGTDLFHVTTANGKRQMVVIETNSSPSGQKSMPLLFDQEEMGSYQRLIETSFLPFVKEKRVVSGHYAVIYDKNEMEASGYAAALAQITGEDVYLASFYDGDPNPSVRFVDEVMEVRDQNANWFPIKAAIRYVTQTPWNRIPVKSKTLIYNPIIACLAGGRNKRMAAKAYDFYNGDLKNHGLKINTPETIKDVKLHEIPLWVDRFGGHAVIKNPYSNAGQGVYTITCKQELEHFMSLSHPYEDFIVQSLIGNYHWSTNSSDGLYYHVGMVPNKKKEIYVADLRFMIASTPNGYRPMAMYARRAEKPLTTNLDSTEDSWQMLGTNLSIKMIDGWASETGRLKMVDQKDFNQLGLSLDSLIEGYIQSVLSTIAIDKLAAELINTKKQLRRKLFMAINGDPILMDEILS</sequence>
<keyword evidence="2" id="KW-1185">Reference proteome</keyword>
<proteinExistence type="predicted"/>
<accession>A0A3P7PDI7</accession>
<organism evidence="1 2">
    <name type="scientific">Petrocella atlantisensis</name>
    <dbReference type="NCBI Taxonomy" id="2173034"/>
    <lineage>
        <taxon>Bacteria</taxon>
        <taxon>Bacillati</taxon>
        <taxon>Bacillota</taxon>
        <taxon>Clostridia</taxon>
        <taxon>Lachnospirales</taxon>
        <taxon>Vallitaleaceae</taxon>
        <taxon>Petrocella</taxon>
    </lineage>
</organism>
<dbReference type="KEGG" id="cbar:PATL70BA_1084"/>
<dbReference type="AlphaFoldDB" id="A0A3P7PDI7"/>
<reference evidence="1 2" key="1">
    <citation type="submission" date="2018-09" db="EMBL/GenBank/DDBJ databases">
        <authorList>
            <person name="Postec A."/>
        </authorList>
    </citation>
    <scope>NUCLEOTIDE SEQUENCE [LARGE SCALE GENOMIC DNA]</scope>
    <source>
        <strain evidence="1">70B-A</strain>
    </source>
</reference>
<name>A0A3P7PDI7_9FIRM</name>
<dbReference type="Proteomes" id="UP000279029">
    <property type="component" value="Chromosome"/>
</dbReference>
<evidence type="ECO:0000313" key="2">
    <source>
        <dbReference type="Proteomes" id="UP000279029"/>
    </source>
</evidence>
<protein>
    <submittedName>
        <fullName evidence="1">Uncharacterized protein</fullName>
    </submittedName>
</protein>
<dbReference type="RefSeq" id="WP_125136369.1">
    <property type="nucleotide sequence ID" value="NZ_LR130778.1"/>
</dbReference>
<dbReference type="OrthoDB" id="5287860at2"/>
<dbReference type="EMBL" id="LR130778">
    <property type="protein sequence ID" value="VDN46958.1"/>
    <property type="molecule type" value="Genomic_DNA"/>
</dbReference>
<gene>
    <name evidence="1" type="ORF">PATL70BA_1084</name>
</gene>